<accession>A0ABT2LS98</accession>
<feature type="domain" description="UDP-glucose/GDP-mannose dehydrogenase C-terminal" evidence="10">
    <location>
        <begin position="315"/>
        <end position="416"/>
    </location>
</feature>
<reference evidence="11 12" key="1">
    <citation type="submission" date="2022-09" db="EMBL/GenBank/DDBJ databases">
        <title>Chelativorans salina sp. nov., a novel slightly halophilic bacterium isolated from a saline lake sediment enrichment.</title>
        <authorList>
            <person name="Gao L."/>
            <person name="Fang B.-Z."/>
            <person name="Li W.-J."/>
        </authorList>
    </citation>
    <scope>NUCLEOTIDE SEQUENCE [LARGE SCALE GENOMIC DNA]</scope>
    <source>
        <strain evidence="11 12">EGI FJ00035</strain>
    </source>
</reference>
<dbReference type="InterPro" id="IPR017476">
    <property type="entry name" value="UDP-Glc/GDP-Man"/>
</dbReference>
<evidence type="ECO:0000256" key="6">
    <source>
        <dbReference type="ARBA" id="ARBA00023027"/>
    </source>
</evidence>
<evidence type="ECO:0000256" key="7">
    <source>
        <dbReference type="ARBA" id="ARBA00047473"/>
    </source>
</evidence>
<gene>
    <name evidence="11" type="ORF">N5A92_20545</name>
</gene>
<dbReference type="Gene3D" id="3.40.50.720">
    <property type="entry name" value="NAD(P)-binding Rossmann-like Domain"/>
    <property type="match status" value="2"/>
</dbReference>
<dbReference type="NCBIfam" id="TIGR03026">
    <property type="entry name" value="NDP-sugDHase"/>
    <property type="match status" value="1"/>
</dbReference>
<evidence type="ECO:0000256" key="1">
    <source>
        <dbReference type="ARBA" id="ARBA00004701"/>
    </source>
</evidence>
<organism evidence="11 12">
    <name type="scientific">Chelativorans salis</name>
    <dbReference type="NCBI Taxonomy" id="2978478"/>
    <lineage>
        <taxon>Bacteria</taxon>
        <taxon>Pseudomonadati</taxon>
        <taxon>Pseudomonadota</taxon>
        <taxon>Alphaproteobacteria</taxon>
        <taxon>Hyphomicrobiales</taxon>
        <taxon>Phyllobacteriaceae</taxon>
        <taxon>Chelativorans</taxon>
    </lineage>
</organism>
<dbReference type="SUPFAM" id="SSF51735">
    <property type="entry name" value="NAD(P)-binding Rossmann-fold domains"/>
    <property type="match status" value="1"/>
</dbReference>
<dbReference type="PANTHER" id="PTHR43750">
    <property type="entry name" value="UDP-GLUCOSE 6-DEHYDROGENASE TUAD"/>
    <property type="match status" value="1"/>
</dbReference>
<dbReference type="PANTHER" id="PTHR43750:SF3">
    <property type="entry name" value="UDP-GLUCOSE 6-DEHYDROGENASE TUAD"/>
    <property type="match status" value="1"/>
</dbReference>
<dbReference type="InterPro" id="IPR008927">
    <property type="entry name" value="6-PGluconate_DH-like_C_sf"/>
</dbReference>
<comment type="similarity">
    <text evidence="2 8">Belongs to the UDP-glucose/GDP-mannose dehydrogenase family.</text>
</comment>
<evidence type="ECO:0000256" key="4">
    <source>
        <dbReference type="ARBA" id="ARBA00015132"/>
    </source>
</evidence>
<dbReference type="InterPro" id="IPR014026">
    <property type="entry name" value="UDP-Glc/GDP-Man_DH_dimer"/>
</dbReference>
<dbReference type="EC" id="1.1.1.22" evidence="3 8"/>
<evidence type="ECO:0000313" key="11">
    <source>
        <dbReference type="EMBL" id="MCT7377410.1"/>
    </source>
</evidence>
<keyword evidence="6 8" id="KW-0520">NAD</keyword>
<dbReference type="Pfam" id="PF03721">
    <property type="entry name" value="UDPG_MGDP_dh_N"/>
    <property type="match status" value="1"/>
</dbReference>
<dbReference type="SUPFAM" id="SSF52413">
    <property type="entry name" value="UDP-glucose/GDP-mannose dehydrogenase C-terminal domain"/>
    <property type="match status" value="1"/>
</dbReference>
<dbReference type="Gene3D" id="1.20.5.100">
    <property type="entry name" value="Cytochrome c1, transmembrane anchor, C-terminal"/>
    <property type="match status" value="1"/>
</dbReference>
<dbReference type="InterPro" id="IPR001732">
    <property type="entry name" value="UDP-Glc/GDP-Man_DH_N"/>
</dbReference>
<dbReference type="InterPro" id="IPR036220">
    <property type="entry name" value="UDP-Glc/GDP-Man_DH_C_sf"/>
</dbReference>
<dbReference type="RefSeq" id="WP_260905897.1">
    <property type="nucleotide sequence ID" value="NZ_JAOCZP010000007.1"/>
</dbReference>
<evidence type="ECO:0000256" key="8">
    <source>
        <dbReference type="PIRNR" id="PIRNR000124"/>
    </source>
</evidence>
<evidence type="ECO:0000256" key="2">
    <source>
        <dbReference type="ARBA" id="ARBA00006601"/>
    </source>
</evidence>
<name>A0ABT2LS98_9HYPH</name>
<dbReference type="InterPro" id="IPR028357">
    <property type="entry name" value="UDPglc_DH_bac"/>
</dbReference>
<evidence type="ECO:0000259" key="10">
    <source>
        <dbReference type="SMART" id="SM00984"/>
    </source>
</evidence>
<comment type="caution">
    <text evidence="11">The sequence shown here is derived from an EMBL/GenBank/DDBJ whole genome shotgun (WGS) entry which is preliminary data.</text>
</comment>
<dbReference type="SUPFAM" id="SSF48179">
    <property type="entry name" value="6-phosphogluconate dehydrogenase C-terminal domain-like"/>
    <property type="match status" value="1"/>
</dbReference>
<feature type="region of interest" description="Disordered" evidence="9">
    <location>
        <begin position="432"/>
        <end position="461"/>
    </location>
</feature>
<proteinExistence type="inferred from homology"/>
<keyword evidence="12" id="KW-1185">Reference proteome</keyword>
<comment type="catalytic activity">
    <reaction evidence="7 8">
        <text>UDP-alpha-D-glucose + 2 NAD(+) + H2O = UDP-alpha-D-glucuronate + 2 NADH + 3 H(+)</text>
        <dbReference type="Rhea" id="RHEA:23596"/>
        <dbReference type="ChEBI" id="CHEBI:15377"/>
        <dbReference type="ChEBI" id="CHEBI:15378"/>
        <dbReference type="ChEBI" id="CHEBI:57540"/>
        <dbReference type="ChEBI" id="CHEBI:57945"/>
        <dbReference type="ChEBI" id="CHEBI:58052"/>
        <dbReference type="ChEBI" id="CHEBI:58885"/>
        <dbReference type="EC" id="1.1.1.22"/>
    </reaction>
</comment>
<dbReference type="InterPro" id="IPR014027">
    <property type="entry name" value="UDP-Glc/GDP-Man_DH_C"/>
</dbReference>
<dbReference type="SMART" id="SM00984">
    <property type="entry name" value="UDPG_MGDP_dh_C"/>
    <property type="match status" value="1"/>
</dbReference>
<dbReference type="PIRSF" id="PIRSF500134">
    <property type="entry name" value="UDPglc_DH_bac"/>
    <property type="match status" value="1"/>
</dbReference>
<dbReference type="Pfam" id="PF00984">
    <property type="entry name" value="UDPG_MGDP_dh"/>
    <property type="match status" value="1"/>
</dbReference>
<evidence type="ECO:0000313" key="12">
    <source>
        <dbReference type="Proteomes" id="UP001320831"/>
    </source>
</evidence>
<dbReference type="Pfam" id="PF03720">
    <property type="entry name" value="UDPG_MGDP_dh_C"/>
    <property type="match status" value="1"/>
</dbReference>
<dbReference type="PIRSF" id="PIRSF000124">
    <property type="entry name" value="UDPglc_GDPman_dh"/>
    <property type="match status" value="1"/>
</dbReference>
<evidence type="ECO:0000256" key="3">
    <source>
        <dbReference type="ARBA" id="ARBA00012954"/>
    </source>
</evidence>
<sequence>MHIAMIGAGYVGLTTATCFAEMGHDVACHDTDSERISQLEAGELPIYEPRLEEAMQRMVASGKLRFSRSGANCVGGADIAFLAVGTPATPDGRIDLSQVEAAARLVSRWLKPGAVVVIKSTVVAGTCRRVREIMAEERKSLDFSVAANPEFLREGSAMEDFLCPDRIVIGCDDRRSALLLSEVYRPLTERGTPKVLTSTTNAELIKYAANAFLALKIGFINEVADLCAETGADVGPVAEGIGLDRRIGPSFLRPGPGYGGSCFPKDTCAFAATGRDHGARQFLIETLIERNEKRKAALARRIIAQGELRKGSVVAVLGLAFKANTDDIREAAALRIIPILQKAGLRVKAHDPKAATNARQWLRDVEWTDTAYEAAHGADAVVILTEWEEYKNLDLGRLACTMSRRVVFDYRNVLNPRAVAAHGLTYLSLGRPPVSPTRKTTRGRVSALTGSDQRVAAPARD</sequence>
<evidence type="ECO:0000256" key="5">
    <source>
        <dbReference type="ARBA" id="ARBA00023002"/>
    </source>
</evidence>
<dbReference type="InterPro" id="IPR036291">
    <property type="entry name" value="NAD(P)-bd_dom_sf"/>
</dbReference>
<keyword evidence="5 8" id="KW-0560">Oxidoreductase</keyword>
<protein>
    <recommendedName>
        <fullName evidence="4 8">UDP-glucose 6-dehydrogenase</fullName>
        <ecNumber evidence="3 8">1.1.1.22</ecNumber>
    </recommendedName>
</protein>
<comment type="pathway">
    <text evidence="1">Nucleotide-sugar biosynthesis; UDP-alpha-D-glucuronate biosynthesis; UDP-alpha-D-glucuronate from UDP-alpha-D-glucose: step 1/1.</text>
</comment>
<dbReference type="Proteomes" id="UP001320831">
    <property type="component" value="Unassembled WGS sequence"/>
</dbReference>
<evidence type="ECO:0000256" key="9">
    <source>
        <dbReference type="SAM" id="MobiDB-lite"/>
    </source>
</evidence>
<dbReference type="EMBL" id="JAOCZP010000007">
    <property type="protein sequence ID" value="MCT7377410.1"/>
    <property type="molecule type" value="Genomic_DNA"/>
</dbReference>